<organism evidence="3 4">
    <name type="scientific">Nesterenkonia alkaliphila</name>
    <dbReference type="NCBI Taxonomy" id="1463631"/>
    <lineage>
        <taxon>Bacteria</taxon>
        <taxon>Bacillati</taxon>
        <taxon>Actinomycetota</taxon>
        <taxon>Actinomycetes</taxon>
        <taxon>Micrococcales</taxon>
        <taxon>Micrococcaceae</taxon>
        <taxon>Nesterenkonia</taxon>
    </lineage>
</organism>
<reference evidence="3 4" key="1">
    <citation type="submission" date="2019-12" db="EMBL/GenBank/DDBJ databases">
        <title>Nesterenkonia muleiensis sp. nov., a novel actinobacterium isolated from sap of Populus euphratica.</title>
        <authorList>
            <person name="Wang R."/>
        </authorList>
    </citation>
    <scope>NUCLEOTIDE SEQUENCE [LARGE SCALE GENOMIC DNA]</scope>
    <source>
        <strain evidence="3 4">F10</strain>
    </source>
</reference>
<proteinExistence type="predicted"/>
<dbReference type="AlphaFoldDB" id="A0A7K1UHH3"/>
<dbReference type="RefSeq" id="WP_157322312.1">
    <property type="nucleotide sequence ID" value="NZ_BMFX01000001.1"/>
</dbReference>
<evidence type="ECO:0008006" key="5">
    <source>
        <dbReference type="Google" id="ProtNLM"/>
    </source>
</evidence>
<evidence type="ECO:0000313" key="3">
    <source>
        <dbReference type="EMBL" id="MVT25910.1"/>
    </source>
</evidence>
<evidence type="ECO:0000313" key="4">
    <source>
        <dbReference type="Proteomes" id="UP000460157"/>
    </source>
</evidence>
<feature type="region of interest" description="Disordered" evidence="1">
    <location>
        <begin position="25"/>
        <end position="78"/>
    </location>
</feature>
<evidence type="ECO:0000256" key="2">
    <source>
        <dbReference type="SAM" id="SignalP"/>
    </source>
</evidence>
<protein>
    <recommendedName>
        <fullName evidence="5">DUF2092 domain-containing protein</fullName>
    </recommendedName>
</protein>
<dbReference type="EMBL" id="WRPM01000038">
    <property type="protein sequence ID" value="MVT25910.1"/>
    <property type="molecule type" value="Genomic_DNA"/>
</dbReference>
<name>A0A7K1UHH3_9MICC</name>
<keyword evidence="4" id="KW-1185">Reference proteome</keyword>
<gene>
    <name evidence="3" type="ORF">GNZ21_05975</name>
</gene>
<dbReference type="Proteomes" id="UP000460157">
    <property type="component" value="Unassembled WGS sequence"/>
</dbReference>
<comment type="caution">
    <text evidence="3">The sequence shown here is derived from an EMBL/GenBank/DDBJ whole genome shotgun (WGS) entry which is preliminary data.</text>
</comment>
<keyword evidence="2" id="KW-0732">Signal</keyword>
<feature type="signal peptide" evidence="2">
    <location>
        <begin position="1"/>
        <end position="26"/>
    </location>
</feature>
<feature type="compositionally biased region" description="Acidic residues" evidence="1">
    <location>
        <begin position="43"/>
        <end position="74"/>
    </location>
</feature>
<feature type="chain" id="PRO_5029522108" description="DUF2092 domain-containing protein" evidence="2">
    <location>
        <begin position="27"/>
        <end position="305"/>
    </location>
</feature>
<accession>A0A7K1UHH3</accession>
<sequence length="305" mass="32623">MTITAGSLAKATGLSLAALLALTACGSDSGDPAPPAEGLGEVSEPEEDAAQEEDGAQEDDQGQDPEPSEEDDQPEASGEVPAMEDIYQDMMGAMRAQDSVTMQGTGSGMGMADALGPGFEDMEDEATFILEGALGAQRTLWTMDLGGHNVQMLILEDAGFVSGDFFSRVFEAQAESMGMSFDTSRYDADYGDAWIESDDFMDPGLHIDSLLDEIDVDLTTGPPLPEGELTEYEGQEVWIYAEDGIEIAVLADETEPLLAYLIGEEGGERFEMQFTDWSGTDVPEGPEGEVISDSEMEQILAEYLS</sequence>
<evidence type="ECO:0000256" key="1">
    <source>
        <dbReference type="SAM" id="MobiDB-lite"/>
    </source>
</evidence>